<evidence type="ECO:0008006" key="4">
    <source>
        <dbReference type="Google" id="ProtNLM"/>
    </source>
</evidence>
<feature type="chain" id="PRO_5032496859" description="Lipoprotein" evidence="1">
    <location>
        <begin position="26"/>
        <end position="139"/>
    </location>
</feature>
<keyword evidence="1" id="KW-0732">Signal</keyword>
<sequence>MPSRAKPLAFLTAALLAMPMGIATAQEPEPIAPEGAACGGIAGVTCPEGYSCVDNPQDDCDPNAGGADCAGICSIAAEQDETQRGDGTGQDKKGCDYNNPDQQYVSKDPDQCAAIRFFCEAGQQPFFNDCGCGCQPVEP</sequence>
<accession>A0A848LSF7</accession>
<dbReference type="RefSeq" id="WP_169349904.1">
    <property type="nucleotide sequence ID" value="NZ_JABBJJ010000263.1"/>
</dbReference>
<protein>
    <recommendedName>
        <fullName evidence="4">Lipoprotein</fullName>
    </recommendedName>
</protein>
<reference evidence="2 3" key="1">
    <citation type="submission" date="2020-04" db="EMBL/GenBank/DDBJ databases">
        <title>Draft genome of Pyxidicoccus fallax type strain.</title>
        <authorList>
            <person name="Whitworth D.E."/>
        </authorList>
    </citation>
    <scope>NUCLEOTIDE SEQUENCE [LARGE SCALE GENOMIC DNA]</scope>
    <source>
        <strain evidence="2 3">DSM 14698</strain>
    </source>
</reference>
<name>A0A848LSF7_9BACT</name>
<dbReference type="EMBL" id="JABBJJ010000263">
    <property type="protein sequence ID" value="NMO20696.1"/>
    <property type="molecule type" value="Genomic_DNA"/>
</dbReference>
<gene>
    <name evidence="2" type="ORF">HG543_38465</name>
</gene>
<organism evidence="2 3">
    <name type="scientific">Pyxidicoccus fallax</name>
    <dbReference type="NCBI Taxonomy" id="394095"/>
    <lineage>
        <taxon>Bacteria</taxon>
        <taxon>Pseudomonadati</taxon>
        <taxon>Myxococcota</taxon>
        <taxon>Myxococcia</taxon>
        <taxon>Myxococcales</taxon>
        <taxon>Cystobacterineae</taxon>
        <taxon>Myxococcaceae</taxon>
        <taxon>Pyxidicoccus</taxon>
    </lineage>
</organism>
<evidence type="ECO:0000256" key="1">
    <source>
        <dbReference type="SAM" id="SignalP"/>
    </source>
</evidence>
<evidence type="ECO:0000313" key="2">
    <source>
        <dbReference type="EMBL" id="NMO20696.1"/>
    </source>
</evidence>
<comment type="caution">
    <text evidence="2">The sequence shown here is derived from an EMBL/GenBank/DDBJ whole genome shotgun (WGS) entry which is preliminary data.</text>
</comment>
<dbReference type="Proteomes" id="UP000518300">
    <property type="component" value="Unassembled WGS sequence"/>
</dbReference>
<proteinExistence type="predicted"/>
<evidence type="ECO:0000313" key="3">
    <source>
        <dbReference type="Proteomes" id="UP000518300"/>
    </source>
</evidence>
<keyword evidence="3" id="KW-1185">Reference proteome</keyword>
<dbReference type="AlphaFoldDB" id="A0A848LSF7"/>
<feature type="signal peptide" evidence="1">
    <location>
        <begin position="1"/>
        <end position="25"/>
    </location>
</feature>